<dbReference type="EMBL" id="AZDK01000001">
    <property type="protein sequence ID" value="KRK60854.1"/>
    <property type="molecule type" value="Genomic_DNA"/>
</dbReference>
<comment type="similarity">
    <text evidence="1">Belongs to the type-I restriction system S methylase family.</text>
</comment>
<accession>A0ABR5P2X3</accession>
<keyword evidence="2" id="KW-0680">Restriction system</keyword>
<proteinExistence type="inferred from homology"/>
<dbReference type="InterPro" id="IPR044946">
    <property type="entry name" value="Restrct_endonuc_typeI_TRD_sf"/>
</dbReference>
<evidence type="ECO:0000313" key="6">
    <source>
        <dbReference type="EMBL" id="KRK60854.1"/>
    </source>
</evidence>
<keyword evidence="3" id="KW-0238">DNA-binding</keyword>
<dbReference type="Gene3D" id="1.10.287.1120">
    <property type="entry name" value="Bipartite methylase S protein"/>
    <property type="match status" value="1"/>
</dbReference>
<name>A0ABR5P2X3_9LACO</name>
<dbReference type="CDD" id="cd16961">
    <property type="entry name" value="RMtype1_S_TRD-CR_like"/>
    <property type="match status" value="1"/>
</dbReference>
<evidence type="ECO:0000256" key="2">
    <source>
        <dbReference type="ARBA" id="ARBA00022747"/>
    </source>
</evidence>
<comment type="subunit">
    <text evidence="4">The methyltransferase is composed of M and S polypeptides.</text>
</comment>
<evidence type="ECO:0000256" key="4">
    <source>
        <dbReference type="ARBA" id="ARBA00038652"/>
    </source>
</evidence>
<evidence type="ECO:0000313" key="7">
    <source>
        <dbReference type="Proteomes" id="UP000051883"/>
    </source>
</evidence>
<evidence type="ECO:0000256" key="1">
    <source>
        <dbReference type="ARBA" id="ARBA00010923"/>
    </source>
</evidence>
<sequence length="420" mass="47882">MQVNKDSGIKWVGEIPDNWDSVPIYYVSQEVRKKNNNISQKVALKFTYGTIVRKKNFSIEEDSSLRKTIENYKVVKPKDIVINGLNLNFDFVTQRVGFVTFPGAITSAYIVIRAKNNINEKYLLYLLKSYDSVKAFHNMGGGVRKILNFSILSKIKIPFPPMKEQKRITDFLDKKCGKIDKLLSQINDEIDTLKKYQHSLIIRVVTKGLDSNVPTKDSGIEWIGTMPEKWNVVKGKFILTLLDRPTKKDDEVITCFRDGQVTLRKKRRTDGFTISTKEIGYQGVDVGDLVVHAMDGFAGAIGISDSRGKASPVLNVMDSSENKNYLKYYLRCCAYLGVFNALAKGIRVRTADTRWSTLANLKFPLPTKNEQKDISDYLDQKCAEIRALINEKNRQLDLLTKYKNSLIFEYVTGKKQVPQI</sequence>
<keyword evidence="7" id="KW-1185">Reference proteome</keyword>
<dbReference type="Proteomes" id="UP000051883">
    <property type="component" value="Unassembled WGS sequence"/>
</dbReference>
<protein>
    <recommendedName>
        <fullName evidence="5">Type I restriction modification DNA specificity domain-containing protein</fullName>
    </recommendedName>
</protein>
<reference evidence="6 7" key="1">
    <citation type="journal article" date="2015" name="Genome Announc.">
        <title>Expanding the biotechnology potential of lactobacilli through comparative genomics of 213 strains and associated genera.</title>
        <authorList>
            <person name="Sun Z."/>
            <person name="Harris H.M."/>
            <person name="McCann A."/>
            <person name="Guo C."/>
            <person name="Argimon S."/>
            <person name="Zhang W."/>
            <person name="Yang X."/>
            <person name="Jeffery I.B."/>
            <person name="Cooney J.C."/>
            <person name="Kagawa T.F."/>
            <person name="Liu W."/>
            <person name="Song Y."/>
            <person name="Salvetti E."/>
            <person name="Wrobel A."/>
            <person name="Rasinkangas P."/>
            <person name="Parkhill J."/>
            <person name="Rea M.C."/>
            <person name="O'Sullivan O."/>
            <person name="Ritari J."/>
            <person name="Douillard F.P."/>
            <person name="Paul Ross R."/>
            <person name="Yang R."/>
            <person name="Briner A.E."/>
            <person name="Felis G.E."/>
            <person name="de Vos W.M."/>
            <person name="Barrangou R."/>
            <person name="Klaenhammer T.R."/>
            <person name="Caufield P.W."/>
            <person name="Cui Y."/>
            <person name="Zhang H."/>
            <person name="O'Toole P.W."/>
        </authorList>
    </citation>
    <scope>NUCLEOTIDE SEQUENCE [LARGE SCALE GENOMIC DNA]</scope>
    <source>
        <strain evidence="6 7">DSM 16041</strain>
    </source>
</reference>
<dbReference type="Pfam" id="PF01420">
    <property type="entry name" value="Methylase_S"/>
    <property type="match status" value="1"/>
</dbReference>
<organism evidence="6 7">
    <name type="scientific">Limosilactobacillus antri DSM 16041</name>
    <dbReference type="NCBI Taxonomy" id="525309"/>
    <lineage>
        <taxon>Bacteria</taxon>
        <taxon>Bacillati</taxon>
        <taxon>Bacillota</taxon>
        <taxon>Bacilli</taxon>
        <taxon>Lactobacillales</taxon>
        <taxon>Lactobacillaceae</taxon>
        <taxon>Limosilactobacillus</taxon>
    </lineage>
</organism>
<evidence type="ECO:0000259" key="5">
    <source>
        <dbReference type="Pfam" id="PF01420"/>
    </source>
</evidence>
<dbReference type="InterPro" id="IPR000055">
    <property type="entry name" value="Restrct_endonuc_typeI_TRD"/>
</dbReference>
<dbReference type="SUPFAM" id="SSF116734">
    <property type="entry name" value="DNA methylase specificity domain"/>
    <property type="match status" value="2"/>
</dbReference>
<dbReference type="PANTHER" id="PTHR43140:SF1">
    <property type="entry name" value="TYPE I RESTRICTION ENZYME ECOKI SPECIFICITY SUBUNIT"/>
    <property type="match status" value="1"/>
</dbReference>
<gene>
    <name evidence="6" type="ORF">FC31_GL000045</name>
</gene>
<dbReference type="PANTHER" id="PTHR43140">
    <property type="entry name" value="TYPE-1 RESTRICTION ENZYME ECOKI SPECIFICITY PROTEIN"/>
    <property type="match status" value="1"/>
</dbReference>
<dbReference type="RefSeq" id="WP_225430186.1">
    <property type="nucleotide sequence ID" value="NZ_AZDK01000001.1"/>
</dbReference>
<dbReference type="Gene3D" id="3.90.220.20">
    <property type="entry name" value="DNA methylase specificity domains"/>
    <property type="match status" value="2"/>
</dbReference>
<comment type="caution">
    <text evidence="6">The sequence shown here is derived from an EMBL/GenBank/DDBJ whole genome shotgun (WGS) entry which is preliminary data.</text>
</comment>
<feature type="domain" description="Type I restriction modification DNA specificity" evidence="5">
    <location>
        <begin position="105"/>
        <end position="190"/>
    </location>
</feature>
<evidence type="ECO:0000256" key="3">
    <source>
        <dbReference type="ARBA" id="ARBA00023125"/>
    </source>
</evidence>
<dbReference type="InterPro" id="IPR051212">
    <property type="entry name" value="Type-I_RE_S_subunit"/>
</dbReference>